<evidence type="ECO:0000313" key="2">
    <source>
        <dbReference type="EMBL" id="CAG10795.1"/>
    </source>
</evidence>
<name>Q4RLD7_TETNG</name>
<proteinExistence type="predicted"/>
<dbReference type="KEGG" id="tng:GSTEN00032534G001"/>
<protein>
    <submittedName>
        <fullName evidence="2">(spotted green pufferfish) hypothetical protein</fullName>
    </submittedName>
</protein>
<accession>Q4RLD7</accession>
<organism evidence="2">
    <name type="scientific">Tetraodon nigroviridis</name>
    <name type="common">Spotted green pufferfish</name>
    <name type="synonym">Chelonodon nigroviridis</name>
    <dbReference type="NCBI Taxonomy" id="99883"/>
    <lineage>
        <taxon>Eukaryota</taxon>
        <taxon>Metazoa</taxon>
        <taxon>Chordata</taxon>
        <taxon>Craniata</taxon>
        <taxon>Vertebrata</taxon>
        <taxon>Euteleostomi</taxon>
        <taxon>Actinopterygii</taxon>
        <taxon>Neopterygii</taxon>
        <taxon>Teleostei</taxon>
        <taxon>Neoteleostei</taxon>
        <taxon>Acanthomorphata</taxon>
        <taxon>Eupercaria</taxon>
        <taxon>Tetraodontiformes</taxon>
        <taxon>Tetradontoidea</taxon>
        <taxon>Tetraodontidae</taxon>
        <taxon>Tetraodon</taxon>
    </lineage>
</organism>
<dbReference type="AlphaFoldDB" id="Q4RLD7"/>
<comment type="caution">
    <text evidence="2">The sequence shown here is derived from an EMBL/GenBank/DDBJ whole genome shotgun (WGS) entry which is preliminary data.</text>
</comment>
<sequence>MDGPQGRAARNANQALCGTSHEFPPRRELLFRY</sequence>
<gene>
    <name evidence="2" type="ORF">GSTENG00032534001</name>
</gene>
<evidence type="ECO:0000256" key="1">
    <source>
        <dbReference type="SAM" id="MobiDB-lite"/>
    </source>
</evidence>
<reference evidence="2" key="1">
    <citation type="journal article" date="2004" name="Nature">
        <title>Genome duplication in the teleost fish Tetraodon nigroviridis reveals the early vertebrate proto-karyotype.</title>
        <authorList>
            <person name="Jaillon O."/>
            <person name="Aury J.-M."/>
            <person name="Brunet F."/>
            <person name="Petit J.-L."/>
            <person name="Stange-Thomann N."/>
            <person name="Mauceli E."/>
            <person name="Bouneau L."/>
            <person name="Fischer C."/>
            <person name="Ozouf-Costaz C."/>
            <person name="Bernot A."/>
            <person name="Nicaud S."/>
            <person name="Jaffe D."/>
            <person name="Fisher S."/>
            <person name="Lutfalla G."/>
            <person name="Dossat C."/>
            <person name="Segurens B."/>
            <person name="Dasilva C."/>
            <person name="Salanoubat M."/>
            <person name="Levy M."/>
            <person name="Boudet N."/>
            <person name="Castellano S."/>
            <person name="Anthouard V."/>
            <person name="Jubin C."/>
            <person name="Castelli V."/>
            <person name="Katinka M."/>
            <person name="Vacherie B."/>
            <person name="Biemont C."/>
            <person name="Skalli Z."/>
            <person name="Cattolico L."/>
            <person name="Poulain J."/>
            <person name="De Berardinis V."/>
            <person name="Cruaud C."/>
            <person name="Duprat S."/>
            <person name="Brottier P."/>
            <person name="Coutanceau J.-P."/>
            <person name="Gouzy J."/>
            <person name="Parra G."/>
            <person name="Lardier G."/>
            <person name="Chapple C."/>
            <person name="McKernan K.J."/>
            <person name="McEwan P."/>
            <person name="Bosak S."/>
            <person name="Kellis M."/>
            <person name="Volff J.-N."/>
            <person name="Guigo R."/>
            <person name="Zody M.C."/>
            <person name="Mesirov J."/>
            <person name="Lindblad-Toh K."/>
            <person name="Birren B."/>
            <person name="Nusbaum C."/>
            <person name="Kahn D."/>
            <person name="Robinson-Rechavi M."/>
            <person name="Laudet V."/>
            <person name="Schachter V."/>
            <person name="Quetier F."/>
            <person name="Saurin W."/>
            <person name="Scarpelli C."/>
            <person name="Wincker P."/>
            <person name="Lander E.S."/>
            <person name="Weissenbach J."/>
            <person name="Roest Crollius H."/>
        </authorList>
    </citation>
    <scope>NUCLEOTIDE SEQUENCE [LARGE SCALE GENOMIC DNA]</scope>
</reference>
<dbReference type="EMBL" id="CAAE01015022">
    <property type="protein sequence ID" value="CAG10795.1"/>
    <property type="molecule type" value="Genomic_DNA"/>
</dbReference>
<reference evidence="2" key="2">
    <citation type="submission" date="2004-02" db="EMBL/GenBank/DDBJ databases">
        <authorList>
            <consortium name="Genoscope"/>
            <consortium name="Whitehead Institute Centre for Genome Research"/>
        </authorList>
    </citation>
    <scope>NUCLEOTIDE SEQUENCE</scope>
</reference>
<feature type="region of interest" description="Disordered" evidence="1">
    <location>
        <begin position="1"/>
        <end position="20"/>
    </location>
</feature>